<protein>
    <submittedName>
        <fullName evidence="11">Chemotaxis protein MotB</fullName>
    </submittedName>
</protein>
<organism evidence="11 12">
    <name type="scientific">Roseococcus suduntuyensis</name>
    <dbReference type="NCBI Taxonomy" id="455361"/>
    <lineage>
        <taxon>Bacteria</taxon>
        <taxon>Pseudomonadati</taxon>
        <taxon>Pseudomonadota</taxon>
        <taxon>Alphaproteobacteria</taxon>
        <taxon>Acetobacterales</taxon>
        <taxon>Roseomonadaceae</taxon>
        <taxon>Roseococcus</taxon>
    </lineage>
</organism>
<keyword evidence="12" id="KW-1185">Reference proteome</keyword>
<dbReference type="InterPro" id="IPR036737">
    <property type="entry name" value="OmpA-like_sf"/>
</dbReference>
<evidence type="ECO:0000256" key="4">
    <source>
        <dbReference type="ARBA" id="ARBA00022692"/>
    </source>
</evidence>
<dbReference type="PANTHER" id="PTHR30329:SF21">
    <property type="entry name" value="LIPOPROTEIN YIAD-RELATED"/>
    <property type="match status" value="1"/>
</dbReference>
<dbReference type="Pfam" id="PF00691">
    <property type="entry name" value="OmpA"/>
    <property type="match status" value="1"/>
</dbReference>
<keyword evidence="6 7" id="KW-0472">Membrane</keyword>
<evidence type="ECO:0000256" key="5">
    <source>
        <dbReference type="ARBA" id="ARBA00022989"/>
    </source>
</evidence>
<evidence type="ECO:0000313" key="11">
    <source>
        <dbReference type="EMBL" id="MBB3897194.1"/>
    </source>
</evidence>
<keyword evidence="4 9" id="KW-0812">Transmembrane</keyword>
<dbReference type="InterPro" id="IPR050330">
    <property type="entry name" value="Bact_OuterMem_StrucFunc"/>
</dbReference>
<dbReference type="EMBL" id="JACIDJ010000001">
    <property type="protein sequence ID" value="MBB3897194.1"/>
    <property type="molecule type" value="Genomic_DNA"/>
</dbReference>
<comment type="similarity">
    <text evidence="2">Belongs to the MotB family.</text>
</comment>
<comment type="caution">
    <text evidence="11">The sequence shown here is derived from an EMBL/GenBank/DDBJ whole genome shotgun (WGS) entry which is preliminary data.</text>
</comment>
<dbReference type="CDD" id="cd07185">
    <property type="entry name" value="OmpA_C-like"/>
    <property type="match status" value="1"/>
</dbReference>
<feature type="transmembrane region" description="Helical" evidence="9">
    <location>
        <begin position="31"/>
        <end position="50"/>
    </location>
</feature>
<evidence type="ECO:0000256" key="8">
    <source>
        <dbReference type="SAM" id="MobiDB-lite"/>
    </source>
</evidence>
<evidence type="ECO:0000259" key="10">
    <source>
        <dbReference type="PROSITE" id="PS51123"/>
    </source>
</evidence>
<evidence type="ECO:0000256" key="1">
    <source>
        <dbReference type="ARBA" id="ARBA00004162"/>
    </source>
</evidence>
<dbReference type="Proteomes" id="UP000553193">
    <property type="component" value="Unassembled WGS sequence"/>
</dbReference>
<evidence type="ECO:0000256" key="9">
    <source>
        <dbReference type="SAM" id="Phobius"/>
    </source>
</evidence>
<proteinExistence type="inferred from homology"/>
<dbReference type="PANTHER" id="PTHR30329">
    <property type="entry name" value="STATOR ELEMENT OF FLAGELLAR MOTOR COMPLEX"/>
    <property type="match status" value="1"/>
</dbReference>
<dbReference type="SUPFAM" id="SSF103088">
    <property type="entry name" value="OmpA-like"/>
    <property type="match status" value="1"/>
</dbReference>
<dbReference type="GO" id="GO:0005886">
    <property type="term" value="C:plasma membrane"/>
    <property type="evidence" value="ECO:0007669"/>
    <property type="project" value="UniProtKB-SubCell"/>
</dbReference>
<name>A0A840AA76_9PROT</name>
<dbReference type="AlphaFoldDB" id="A0A840AA76"/>
<comment type="subcellular location">
    <subcellularLocation>
        <location evidence="1">Cell membrane</location>
        <topology evidence="1">Single-pass membrane protein</topology>
    </subcellularLocation>
</comment>
<accession>A0A840AA76</accession>
<evidence type="ECO:0000256" key="3">
    <source>
        <dbReference type="ARBA" id="ARBA00022475"/>
    </source>
</evidence>
<feature type="region of interest" description="Disordered" evidence="8">
    <location>
        <begin position="122"/>
        <end position="175"/>
    </location>
</feature>
<evidence type="ECO:0000256" key="2">
    <source>
        <dbReference type="ARBA" id="ARBA00008914"/>
    </source>
</evidence>
<evidence type="ECO:0000256" key="7">
    <source>
        <dbReference type="PROSITE-ProRule" id="PRU00473"/>
    </source>
</evidence>
<dbReference type="InterPro" id="IPR025713">
    <property type="entry name" value="MotB-like_N_dom"/>
</dbReference>
<dbReference type="InterPro" id="IPR006665">
    <property type="entry name" value="OmpA-like"/>
</dbReference>
<keyword evidence="3" id="KW-1003">Cell membrane</keyword>
<dbReference type="RefSeq" id="WP_207017891.1">
    <property type="nucleotide sequence ID" value="NZ_JACIDJ010000001.1"/>
</dbReference>
<dbReference type="Pfam" id="PF13677">
    <property type="entry name" value="MotB_plug"/>
    <property type="match status" value="1"/>
</dbReference>
<reference evidence="11 12" key="1">
    <citation type="submission" date="2020-08" db="EMBL/GenBank/DDBJ databases">
        <title>Genomic Encyclopedia of Type Strains, Phase IV (KMG-IV): sequencing the most valuable type-strain genomes for metagenomic binning, comparative biology and taxonomic classification.</title>
        <authorList>
            <person name="Goeker M."/>
        </authorList>
    </citation>
    <scope>NUCLEOTIDE SEQUENCE [LARGE SCALE GENOMIC DNA]</scope>
    <source>
        <strain evidence="11 12">DSM 19979</strain>
    </source>
</reference>
<gene>
    <name evidence="11" type="ORF">GGQ83_000620</name>
</gene>
<keyword evidence="5 9" id="KW-1133">Transmembrane helix</keyword>
<feature type="domain" description="OmpA-like" evidence="10">
    <location>
        <begin position="231"/>
        <end position="349"/>
    </location>
</feature>
<dbReference type="PROSITE" id="PS51123">
    <property type="entry name" value="OMPA_2"/>
    <property type="match status" value="1"/>
</dbReference>
<evidence type="ECO:0000313" key="12">
    <source>
        <dbReference type="Proteomes" id="UP000553193"/>
    </source>
</evidence>
<sequence>MAKRGKDKGGTIVIKKIEEGGHGHHGGAWKVAYADFVTAMMAFFLLMWLLNATTEEQRRGLADFFNPSNALATGQSGIGMPFGGMTPHSVGQMTADTGSVRIERGPRPTQSDADEDQEEVIPPIADQSNPNAPPGEENSAPPRRVAEGEAGSIEGTAEPGAGPITELGTPGTDGAMGEAAAAARERQIAAVEAEQVSLEEAADALRAAFTADPALAELARQMLVEIVPEGLRIQMLESDGTPMFGTGGATPNDRTRRAIRAVAEAVAALPNPLTVTGHTDSTPFRGGTRTNWDLSADRANATRRLLMEGGVAEARLRGVIGMADREPLLPEDPRAAGNRRVSVTLLRQAEMPR</sequence>
<evidence type="ECO:0000256" key="6">
    <source>
        <dbReference type="ARBA" id="ARBA00023136"/>
    </source>
</evidence>
<dbReference type="Gene3D" id="3.30.1330.60">
    <property type="entry name" value="OmpA-like domain"/>
    <property type="match status" value="1"/>
</dbReference>